<name>A0A840TWQ9_9BACT</name>
<keyword evidence="9" id="KW-1185">Reference proteome</keyword>
<evidence type="ECO:0000256" key="1">
    <source>
        <dbReference type="ARBA" id="ARBA00004442"/>
    </source>
</evidence>
<dbReference type="GO" id="GO:0009279">
    <property type="term" value="C:cell outer membrane"/>
    <property type="evidence" value="ECO:0007669"/>
    <property type="project" value="UniProtKB-SubCell"/>
</dbReference>
<dbReference type="PROSITE" id="PS51257">
    <property type="entry name" value="PROKAR_LIPOPROTEIN"/>
    <property type="match status" value="1"/>
</dbReference>
<keyword evidence="4" id="KW-0472">Membrane</keyword>
<gene>
    <name evidence="8" type="ORF">HNQ92_002222</name>
</gene>
<evidence type="ECO:0000256" key="3">
    <source>
        <dbReference type="ARBA" id="ARBA00022729"/>
    </source>
</evidence>
<evidence type="ECO:0000259" key="6">
    <source>
        <dbReference type="Pfam" id="PF07980"/>
    </source>
</evidence>
<dbReference type="Proteomes" id="UP000557307">
    <property type="component" value="Unassembled WGS sequence"/>
</dbReference>
<dbReference type="EMBL" id="JACHGF010000003">
    <property type="protein sequence ID" value="MBB5284079.1"/>
    <property type="molecule type" value="Genomic_DNA"/>
</dbReference>
<sequence length="486" mass="53304">MKKIFLSIVLLGSLVGCSDSFLDLRPITSPSSDNYYLTPQDFLTAVNAAYGGLRNAGLANSDYRFGDMTTDVTFSNGANCLGGDCDFDNFNLFATGTAAANQINNRWSSAYRGIARTNIILDRIDAITMDATLKNRYKGEALFLRAYYYYTLVTTFGDVPLVINEVASVEDSYQYGRESAAKVFAQIEQDLKTAAGYLPATYANAEKGRATSGAANGMLGRVLLFQRKFAEALPVLKTVIDSKTFSLLPNYANVFAANNGNNAEILFSVQYAKGGIGQGNNFTTSFIPQGSGNVIQLGGGAGANQPTNDIVAAYEAGDTRKAASLATSYTLNGREIQYNYIRKFIDPAMTAVNESGTDWPVLRYADILLMYAECLNETGQTAEALPYINQVRARAGLPPLAAMAQAELRLALEHERMVEFAFEGLRFYDLVRTNRLVPVMNEYFRKNNLLLDGKLIQITENNRLFPIPQIEIDANPTRITQNPGYL</sequence>
<dbReference type="InterPro" id="IPR012944">
    <property type="entry name" value="SusD_RagB_dom"/>
</dbReference>
<dbReference type="SUPFAM" id="SSF48452">
    <property type="entry name" value="TPR-like"/>
    <property type="match status" value="1"/>
</dbReference>
<dbReference type="RefSeq" id="WP_184174046.1">
    <property type="nucleotide sequence ID" value="NZ_JACHGF010000003.1"/>
</dbReference>
<dbReference type="Pfam" id="PF14322">
    <property type="entry name" value="SusD-like_3"/>
    <property type="match status" value="1"/>
</dbReference>
<proteinExistence type="inferred from homology"/>
<reference evidence="8 9" key="1">
    <citation type="submission" date="2020-08" db="EMBL/GenBank/DDBJ databases">
        <title>Genomic Encyclopedia of Type Strains, Phase IV (KMG-IV): sequencing the most valuable type-strain genomes for metagenomic binning, comparative biology and taxonomic classification.</title>
        <authorList>
            <person name="Goeker M."/>
        </authorList>
    </citation>
    <scope>NUCLEOTIDE SEQUENCE [LARGE SCALE GENOMIC DNA]</scope>
    <source>
        <strain evidence="8 9">DSM 105074</strain>
    </source>
</reference>
<comment type="caution">
    <text evidence="8">The sequence shown here is derived from an EMBL/GenBank/DDBJ whole genome shotgun (WGS) entry which is preliminary data.</text>
</comment>
<keyword evidence="3" id="KW-0732">Signal</keyword>
<comment type="similarity">
    <text evidence="2">Belongs to the SusD family.</text>
</comment>
<dbReference type="InterPro" id="IPR033985">
    <property type="entry name" value="SusD-like_N"/>
</dbReference>
<feature type="domain" description="RagB/SusD" evidence="6">
    <location>
        <begin position="334"/>
        <end position="485"/>
    </location>
</feature>
<evidence type="ECO:0000256" key="4">
    <source>
        <dbReference type="ARBA" id="ARBA00023136"/>
    </source>
</evidence>
<dbReference type="InterPro" id="IPR011990">
    <property type="entry name" value="TPR-like_helical_dom_sf"/>
</dbReference>
<comment type="subcellular location">
    <subcellularLocation>
        <location evidence="1">Cell outer membrane</location>
    </subcellularLocation>
</comment>
<organism evidence="8 9">
    <name type="scientific">Rhabdobacter roseus</name>
    <dbReference type="NCBI Taxonomy" id="1655419"/>
    <lineage>
        <taxon>Bacteria</taxon>
        <taxon>Pseudomonadati</taxon>
        <taxon>Bacteroidota</taxon>
        <taxon>Cytophagia</taxon>
        <taxon>Cytophagales</taxon>
        <taxon>Cytophagaceae</taxon>
        <taxon>Rhabdobacter</taxon>
    </lineage>
</organism>
<dbReference type="Gene3D" id="1.25.40.390">
    <property type="match status" value="1"/>
</dbReference>
<evidence type="ECO:0000256" key="5">
    <source>
        <dbReference type="ARBA" id="ARBA00023237"/>
    </source>
</evidence>
<protein>
    <recommendedName>
        <fullName evidence="10">RagB/SusD family nutrient uptake outer membrane protein</fullName>
    </recommendedName>
</protein>
<evidence type="ECO:0000313" key="9">
    <source>
        <dbReference type="Proteomes" id="UP000557307"/>
    </source>
</evidence>
<dbReference type="AlphaFoldDB" id="A0A840TWQ9"/>
<evidence type="ECO:0000259" key="7">
    <source>
        <dbReference type="Pfam" id="PF14322"/>
    </source>
</evidence>
<evidence type="ECO:0000256" key="2">
    <source>
        <dbReference type="ARBA" id="ARBA00006275"/>
    </source>
</evidence>
<dbReference type="CDD" id="cd08977">
    <property type="entry name" value="SusD"/>
    <property type="match status" value="1"/>
</dbReference>
<evidence type="ECO:0000313" key="8">
    <source>
        <dbReference type="EMBL" id="MBB5284079.1"/>
    </source>
</evidence>
<feature type="domain" description="SusD-like N-terminal" evidence="7">
    <location>
        <begin position="97"/>
        <end position="224"/>
    </location>
</feature>
<keyword evidence="5" id="KW-0998">Cell outer membrane</keyword>
<dbReference type="Pfam" id="PF07980">
    <property type="entry name" value="SusD_RagB"/>
    <property type="match status" value="1"/>
</dbReference>
<evidence type="ECO:0008006" key="10">
    <source>
        <dbReference type="Google" id="ProtNLM"/>
    </source>
</evidence>
<accession>A0A840TWQ9</accession>